<reference evidence="3 4" key="1">
    <citation type="journal article" date="2023" name="J. Hered.">
        <title>Chromosome-level genome of the wood stork (Mycteria americana) provides insight into avian chromosome evolution.</title>
        <authorList>
            <person name="Flamio R. Jr."/>
            <person name="Ramstad K.M."/>
        </authorList>
    </citation>
    <scope>NUCLEOTIDE SEQUENCE [LARGE SCALE GENOMIC DNA]</scope>
    <source>
        <strain evidence="3">JAX WOST 10</strain>
    </source>
</reference>
<dbReference type="InterPro" id="IPR027417">
    <property type="entry name" value="P-loop_NTPase"/>
</dbReference>
<feature type="domain" description="Dynein heavy chain hydrolytic ATP-binding dynein motor region" evidence="2">
    <location>
        <begin position="635"/>
        <end position="688"/>
    </location>
</feature>
<dbReference type="InterPro" id="IPR013594">
    <property type="entry name" value="Dynein_heavy_tail"/>
</dbReference>
<organism evidence="3 4">
    <name type="scientific">Mycteria americana</name>
    <name type="common">Wood stork</name>
    <dbReference type="NCBI Taxonomy" id="33587"/>
    <lineage>
        <taxon>Eukaryota</taxon>
        <taxon>Metazoa</taxon>
        <taxon>Chordata</taxon>
        <taxon>Craniata</taxon>
        <taxon>Vertebrata</taxon>
        <taxon>Euteleostomi</taxon>
        <taxon>Archelosauria</taxon>
        <taxon>Archosauria</taxon>
        <taxon>Dinosauria</taxon>
        <taxon>Saurischia</taxon>
        <taxon>Theropoda</taxon>
        <taxon>Coelurosauria</taxon>
        <taxon>Aves</taxon>
        <taxon>Neognathae</taxon>
        <taxon>Neoaves</taxon>
        <taxon>Aequornithes</taxon>
        <taxon>Ciconiiformes</taxon>
        <taxon>Ciconiidae</taxon>
        <taxon>Mycteria</taxon>
    </lineage>
</organism>
<dbReference type="Gene3D" id="1.20.58.1120">
    <property type="match status" value="1"/>
</dbReference>
<name>A0AAN7SG33_MYCAM</name>
<comment type="caution">
    <text evidence="3">The sequence shown here is derived from an EMBL/GenBank/DDBJ whole genome shotgun (WGS) entry which is preliminary data.</text>
</comment>
<dbReference type="GO" id="GO:0045505">
    <property type="term" value="F:dynein intermediate chain binding"/>
    <property type="evidence" value="ECO:0007669"/>
    <property type="project" value="InterPro"/>
</dbReference>
<accession>A0AAN7SG33</accession>
<feature type="domain" description="Dynein heavy chain hydrolytic ATP-binding dynein motor region" evidence="2">
    <location>
        <begin position="689"/>
        <end position="789"/>
    </location>
</feature>
<gene>
    <name evidence="3" type="ORF">QYF61_011126</name>
</gene>
<dbReference type="PANTHER" id="PTHR46961">
    <property type="entry name" value="DYNEIN HEAVY CHAIN 1, AXONEMAL-LIKE PROTEIN"/>
    <property type="match status" value="1"/>
</dbReference>
<evidence type="ECO:0000313" key="3">
    <source>
        <dbReference type="EMBL" id="KAK4826758.1"/>
    </source>
</evidence>
<dbReference type="EMBL" id="JAUNZN010000002">
    <property type="protein sequence ID" value="KAK4826758.1"/>
    <property type="molecule type" value="Genomic_DNA"/>
</dbReference>
<feature type="domain" description="Dynein heavy chain tail" evidence="1">
    <location>
        <begin position="84"/>
        <end position="138"/>
    </location>
</feature>
<dbReference type="SUPFAM" id="SSF52540">
    <property type="entry name" value="P-loop containing nucleoside triphosphate hydrolases"/>
    <property type="match status" value="1"/>
</dbReference>
<proteinExistence type="predicted"/>
<evidence type="ECO:0000259" key="1">
    <source>
        <dbReference type="Pfam" id="PF08385"/>
    </source>
</evidence>
<evidence type="ECO:0000259" key="2">
    <source>
        <dbReference type="Pfam" id="PF12774"/>
    </source>
</evidence>
<dbReference type="GO" id="GO:0051959">
    <property type="term" value="F:dynein light intermediate chain binding"/>
    <property type="evidence" value="ECO:0007669"/>
    <property type="project" value="InterPro"/>
</dbReference>
<dbReference type="GO" id="GO:0030286">
    <property type="term" value="C:dynein complex"/>
    <property type="evidence" value="ECO:0007669"/>
    <property type="project" value="InterPro"/>
</dbReference>
<dbReference type="InterPro" id="IPR026983">
    <property type="entry name" value="DHC"/>
</dbReference>
<dbReference type="AlphaFoldDB" id="A0AAN7SG33"/>
<keyword evidence="4" id="KW-1185">Reference proteome</keyword>
<dbReference type="PANTHER" id="PTHR46961:SF14">
    <property type="entry name" value="DYNEIN HEAVY CHAIN 11, AXONEMAL"/>
    <property type="match status" value="1"/>
</dbReference>
<evidence type="ECO:0000313" key="4">
    <source>
        <dbReference type="Proteomes" id="UP001333110"/>
    </source>
</evidence>
<protein>
    <submittedName>
        <fullName evidence="3">Uncharacterized protein</fullName>
    </submittedName>
</protein>
<dbReference type="GO" id="GO:0007018">
    <property type="term" value="P:microtubule-based movement"/>
    <property type="evidence" value="ECO:0007669"/>
    <property type="project" value="InterPro"/>
</dbReference>
<dbReference type="Pfam" id="PF12774">
    <property type="entry name" value="AAA_6"/>
    <property type="match status" value="2"/>
</dbReference>
<dbReference type="Gene3D" id="1.10.8.710">
    <property type="match status" value="1"/>
</dbReference>
<dbReference type="Pfam" id="PF08385">
    <property type="entry name" value="DHC_N1"/>
    <property type="match status" value="1"/>
</dbReference>
<dbReference type="GO" id="GO:0005524">
    <property type="term" value="F:ATP binding"/>
    <property type="evidence" value="ECO:0007669"/>
    <property type="project" value="InterPro"/>
</dbReference>
<dbReference type="InterPro" id="IPR035699">
    <property type="entry name" value="AAA_6"/>
</dbReference>
<sequence>MLLLPLRLQVLVPILSNKENHASWPGCVSQDMEHHVEIMKNKTQIMKGLMSGRTHLPIPTVAAKTDLHQIYAENRQDPNSRAVLHAIESMVIRWSHQIHDTVNRDSAEPLLHGLHPDPQTELNFWKARKDNLLYTNKQEIFINMLEFQKLEKLEFGGIKGKILSEQVCRMNEEFLESCEVFREHMILQITVTWIRIHVQVYRKPDLVVQLYNRLMQTALEVEYPLTENELRTIDDQLKEAEEICTWQATTCWDCIKQMKTSVCDLEQRVQQSKDNVRSIQGIMNAWMEHALFFRKGKKEALLYLDDKGERLAKIYKVLQENSYQIHHLVEVMANSLTDLEEFIKVTDAGLQREVTEGDYCVLVEIMGHLLAVKQATADELSESLRDDSTVGKLWTEDATQSLCPVRGTVAKELPEKWNALKKRAVLVKHKVTPLQASEAAVIGKKCTLLDEMRSLDKAVSSWDVYMGLELKLKNLMSSLKASLRAKSCTPRQTLVPGHECDRSKYSAKETPILAEISQTWAAMEFSYEEHHRNEVPLLKSDEQLLETLDNNQVESWLQCLEETVHKTVRFCIMEAILAYEEKQREQWGFDYPAQAALTGSQIWWISDVEMAFRRLEEGLASALKDCHKKQFGKKCSQTISTTSFVESGAYLYGDGPAGTGRTETTKDLGRVLGVMVYIFNCSEQMDYEDHYDWGLHAIESVLVVAGSLKQGDKNRSEDQALMRALRDFNLPKIVTDDIPIFMGLISDLFPALDVPRKRNLQFEQMVKQSTLELRLQPEESFILKVKEFIAFNYSP</sequence>
<dbReference type="InterPro" id="IPR043157">
    <property type="entry name" value="Dynein_AAA1S"/>
</dbReference>
<dbReference type="Proteomes" id="UP001333110">
    <property type="component" value="Unassembled WGS sequence"/>
</dbReference>